<sequence length="187" mass="19994">MSWQGQFLTVSTILHRPAIDFPSSPAIVLVPHHRLQIPLSRNPNLNYGHAFRHEYRSNADIFRLNSLVGSGHIDKGAIISAAGDSAWASSPDLQLKPEEMKAISAIVGGDSAAKDKAFAEGLYIAGERYVMARAEDRSIYARSGRLGVAVAKTGQAIVIGHHGEAQVAGNATSTVEGLADYLIKSGY</sequence>
<evidence type="ECO:0000313" key="7">
    <source>
        <dbReference type="EMBL" id="KAF4424883.1"/>
    </source>
</evidence>
<proteinExistence type="inferred from homology"/>
<evidence type="ECO:0000256" key="6">
    <source>
        <dbReference type="RuleBase" id="RU003909"/>
    </source>
</evidence>
<accession>A0A8H4JH05</accession>
<dbReference type="AlphaFoldDB" id="A0A8H4JH05"/>
<evidence type="ECO:0000313" key="8">
    <source>
        <dbReference type="Proteomes" id="UP000536711"/>
    </source>
</evidence>
<comment type="subcellular location">
    <subcellularLocation>
        <location evidence="1">Cytoplasm</location>
        <location evidence="1">Cytoskeleton</location>
    </subcellularLocation>
</comment>
<dbReference type="SUPFAM" id="SSF55770">
    <property type="entry name" value="Profilin (actin-binding protein)"/>
    <property type="match status" value="1"/>
</dbReference>
<dbReference type="SMART" id="SM00392">
    <property type="entry name" value="PROF"/>
    <property type="match status" value="1"/>
</dbReference>
<dbReference type="EMBL" id="JAADJF010000312">
    <property type="protein sequence ID" value="KAF4424883.1"/>
    <property type="molecule type" value="Genomic_DNA"/>
</dbReference>
<dbReference type="Pfam" id="PF00235">
    <property type="entry name" value="Profilin"/>
    <property type="match status" value="1"/>
</dbReference>
<evidence type="ECO:0000256" key="4">
    <source>
        <dbReference type="ARBA" id="ARBA00023203"/>
    </source>
</evidence>
<evidence type="ECO:0000256" key="1">
    <source>
        <dbReference type="ARBA" id="ARBA00004245"/>
    </source>
</evidence>
<keyword evidence="8" id="KW-1185">Reference proteome</keyword>
<keyword evidence="4 6" id="KW-0009">Actin-binding</keyword>
<organism evidence="7 8">
    <name type="scientific">Fusarium acutatum</name>
    <dbReference type="NCBI Taxonomy" id="78861"/>
    <lineage>
        <taxon>Eukaryota</taxon>
        <taxon>Fungi</taxon>
        <taxon>Dikarya</taxon>
        <taxon>Ascomycota</taxon>
        <taxon>Pezizomycotina</taxon>
        <taxon>Sordariomycetes</taxon>
        <taxon>Hypocreomycetidae</taxon>
        <taxon>Hypocreales</taxon>
        <taxon>Nectriaceae</taxon>
        <taxon>Fusarium</taxon>
        <taxon>Fusarium fujikuroi species complex</taxon>
    </lineage>
</organism>
<evidence type="ECO:0000256" key="2">
    <source>
        <dbReference type="ARBA" id="ARBA00010058"/>
    </source>
</evidence>
<evidence type="ECO:0000256" key="3">
    <source>
        <dbReference type="ARBA" id="ARBA00022490"/>
    </source>
</evidence>
<dbReference type="PRINTS" id="PR00392">
    <property type="entry name" value="PROFILIN"/>
</dbReference>
<dbReference type="Proteomes" id="UP000536711">
    <property type="component" value="Unassembled WGS sequence"/>
</dbReference>
<dbReference type="OrthoDB" id="421374at2759"/>
<dbReference type="GO" id="GO:0005856">
    <property type="term" value="C:cytoskeleton"/>
    <property type="evidence" value="ECO:0007669"/>
    <property type="project" value="UniProtKB-SubCell"/>
</dbReference>
<comment type="similarity">
    <text evidence="2 6">Belongs to the profilin family.</text>
</comment>
<name>A0A8H4JH05_9HYPO</name>
<keyword evidence="5" id="KW-0206">Cytoskeleton</keyword>
<dbReference type="Gene3D" id="3.30.450.30">
    <property type="entry name" value="Dynein light chain 2a, cytoplasmic"/>
    <property type="match status" value="1"/>
</dbReference>
<keyword evidence="3" id="KW-0963">Cytoplasm</keyword>
<dbReference type="InterPro" id="IPR005455">
    <property type="entry name" value="PFN_euk"/>
</dbReference>
<dbReference type="InterPro" id="IPR048278">
    <property type="entry name" value="PFN"/>
</dbReference>
<dbReference type="CDD" id="cd00148">
    <property type="entry name" value="PROF"/>
    <property type="match status" value="1"/>
</dbReference>
<dbReference type="PANTHER" id="PTHR11604">
    <property type="entry name" value="PROFILIN"/>
    <property type="match status" value="1"/>
</dbReference>
<evidence type="ECO:0000256" key="5">
    <source>
        <dbReference type="ARBA" id="ARBA00023212"/>
    </source>
</evidence>
<gene>
    <name evidence="7" type="ORF">FACUT_10169</name>
</gene>
<dbReference type="GO" id="GO:0005938">
    <property type="term" value="C:cell cortex"/>
    <property type="evidence" value="ECO:0007669"/>
    <property type="project" value="TreeGrafter"/>
</dbReference>
<dbReference type="GO" id="GO:0003785">
    <property type="term" value="F:actin monomer binding"/>
    <property type="evidence" value="ECO:0007669"/>
    <property type="project" value="TreeGrafter"/>
</dbReference>
<dbReference type="InterPro" id="IPR036140">
    <property type="entry name" value="PFN_sf"/>
</dbReference>
<reference evidence="7 8" key="1">
    <citation type="submission" date="2020-01" db="EMBL/GenBank/DDBJ databases">
        <title>Identification and distribution of gene clusters putatively required for synthesis of sphingolipid metabolism inhibitors in phylogenetically diverse species of the filamentous fungus Fusarium.</title>
        <authorList>
            <person name="Kim H.-S."/>
            <person name="Busman M."/>
            <person name="Brown D.W."/>
            <person name="Divon H."/>
            <person name="Uhlig S."/>
            <person name="Proctor R.H."/>
        </authorList>
    </citation>
    <scope>NUCLEOTIDE SEQUENCE [LARGE SCALE GENOMIC DNA]</scope>
    <source>
        <strain evidence="7 8">NRRL 13308</strain>
    </source>
</reference>
<comment type="caution">
    <text evidence="7">The sequence shown here is derived from an EMBL/GenBank/DDBJ whole genome shotgun (WGS) entry which is preliminary data.</text>
</comment>
<dbReference type="PANTHER" id="PTHR11604:SF0">
    <property type="entry name" value="PROFILIN"/>
    <property type="match status" value="1"/>
</dbReference>
<protein>
    <recommendedName>
        <fullName evidence="6">Profilin</fullName>
    </recommendedName>
</protein>